<dbReference type="InterPro" id="IPR011006">
    <property type="entry name" value="CheY-like_superfamily"/>
</dbReference>
<evidence type="ECO:0000256" key="11">
    <source>
        <dbReference type="ARBA" id="ARBA00023163"/>
    </source>
</evidence>
<dbReference type="Gene3D" id="6.10.250.690">
    <property type="match status" value="1"/>
</dbReference>
<proteinExistence type="predicted"/>
<dbReference type="KEGG" id="srhi:H9L12_09355"/>
<evidence type="ECO:0000313" key="19">
    <source>
        <dbReference type="Proteomes" id="UP000515955"/>
    </source>
</evidence>
<feature type="DNA-binding region" description="OmpR/PhoB-type" evidence="14">
    <location>
        <begin position="130"/>
        <end position="225"/>
    </location>
</feature>
<evidence type="ECO:0000256" key="10">
    <source>
        <dbReference type="ARBA" id="ARBA00023159"/>
    </source>
</evidence>
<dbReference type="GO" id="GO:0005829">
    <property type="term" value="C:cytosol"/>
    <property type="evidence" value="ECO:0007669"/>
    <property type="project" value="TreeGrafter"/>
</dbReference>
<dbReference type="Proteomes" id="UP000515955">
    <property type="component" value="Chromosome"/>
</dbReference>
<dbReference type="InterPro" id="IPR011879">
    <property type="entry name" value="Sig_transdc_resp-reg_PhoB"/>
</dbReference>
<evidence type="ECO:0000256" key="7">
    <source>
        <dbReference type="ARBA" id="ARBA00023012"/>
    </source>
</evidence>
<evidence type="ECO:0000256" key="6">
    <source>
        <dbReference type="ARBA" id="ARBA00022592"/>
    </source>
</evidence>
<dbReference type="GO" id="GO:0006355">
    <property type="term" value="P:regulation of DNA-templated transcription"/>
    <property type="evidence" value="ECO:0007669"/>
    <property type="project" value="InterPro"/>
</dbReference>
<dbReference type="GO" id="GO:0006817">
    <property type="term" value="P:phosphate ion transport"/>
    <property type="evidence" value="ECO:0007669"/>
    <property type="project" value="UniProtKB-KW"/>
</dbReference>
<sequence length="268" mass="29948">MSGKRLLLVEDDRALSDLISFHFGRADWSVTRTGDGEEALILAEEIRPDLVILDWMIEGISGIEVCRRLRRRESTANLPIIMLTARGEEEDRIRGLDTGADDYMTKPFSPKELLARAGAVLRRVRPAIAAGALSYAGIDMDLAAHKVKRQGAPLQLGPTEYRLLRHFLENPGRVFSRQQLLESVWPHSEDIELRTVDVHVRRLRLALGEPDMVRTVRSAGYSLDAEGLPDRPPSRMSASHGAKEQRQGRRQSQPAAFLGQACGRGRAR</sequence>
<dbReference type="CDD" id="cd00383">
    <property type="entry name" value="trans_reg_C"/>
    <property type="match status" value="1"/>
</dbReference>
<evidence type="ECO:0000256" key="8">
    <source>
        <dbReference type="ARBA" id="ARBA00023015"/>
    </source>
</evidence>
<evidence type="ECO:0000256" key="15">
    <source>
        <dbReference type="SAM" id="MobiDB-lite"/>
    </source>
</evidence>
<keyword evidence="8" id="KW-0805">Transcription regulation</keyword>
<dbReference type="EMBL" id="CP060717">
    <property type="protein sequence ID" value="QNN64515.1"/>
    <property type="molecule type" value="Genomic_DNA"/>
</dbReference>
<evidence type="ECO:0000256" key="1">
    <source>
        <dbReference type="ARBA" id="ARBA00004496"/>
    </source>
</evidence>
<protein>
    <recommendedName>
        <fullName evidence="2">Phosphate regulon transcriptional regulatory protein PhoB</fullName>
    </recommendedName>
</protein>
<reference evidence="18 19" key="1">
    <citation type="submission" date="2020-08" db="EMBL/GenBank/DDBJ databases">
        <title>Genome sequence of Sphingomonas rhizophila KACC 19189T.</title>
        <authorList>
            <person name="Hyun D.-W."/>
            <person name="Bae J.-W."/>
        </authorList>
    </citation>
    <scope>NUCLEOTIDE SEQUENCE [LARGE SCALE GENOMIC DNA]</scope>
    <source>
        <strain evidence="18 19">KACC 19189</strain>
    </source>
</reference>
<feature type="modified residue" description="4-aspartylphosphate" evidence="13">
    <location>
        <position position="54"/>
    </location>
</feature>
<dbReference type="SUPFAM" id="SSF46894">
    <property type="entry name" value="C-terminal effector domain of the bipartite response regulators"/>
    <property type="match status" value="1"/>
</dbReference>
<dbReference type="GO" id="GO:0000976">
    <property type="term" value="F:transcription cis-regulatory region binding"/>
    <property type="evidence" value="ECO:0007669"/>
    <property type="project" value="TreeGrafter"/>
</dbReference>
<feature type="region of interest" description="Disordered" evidence="15">
    <location>
        <begin position="223"/>
        <end position="268"/>
    </location>
</feature>
<dbReference type="GO" id="GO:0032993">
    <property type="term" value="C:protein-DNA complex"/>
    <property type="evidence" value="ECO:0007669"/>
    <property type="project" value="TreeGrafter"/>
</dbReference>
<evidence type="ECO:0000256" key="13">
    <source>
        <dbReference type="PROSITE-ProRule" id="PRU00169"/>
    </source>
</evidence>
<evidence type="ECO:0000256" key="4">
    <source>
        <dbReference type="ARBA" id="ARBA00022490"/>
    </source>
</evidence>
<keyword evidence="6" id="KW-0592">Phosphate transport</keyword>
<dbReference type="InterPro" id="IPR039420">
    <property type="entry name" value="WalR-like"/>
</dbReference>
<dbReference type="PANTHER" id="PTHR48111:SF40">
    <property type="entry name" value="PHOSPHATE REGULON TRANSCRIPTIONAL REGULATORY PROTEIN PHOB"/>
    <property type="match status" value="1"/>
</dbReference>
<evidence type="ECO:0000256" key="14">
    <source>
        <dbReference type="PROSITE-ProRule" id="PRU01091"/>
    </source>
</evidence>
<keyword evidence="3" id="KW-0813">Transport</keyword>
<name>A0A7G9S9J0_9SPHN</name>
<dbReference type="NCBIfam" id="TIGR02154">
    <property type="entry name" value="PhoB"/>
    <property type="match status" value="1"/>
</dbReference>
<keyword evidence="5 13" id="KW-0597">Phosphoprotein</keyword>
<evidence type="ECO:0000256" key="3">
    <source>
        <dbReference type="ARBA" id="ARBA00022448"/>
    </source>
</evidence>
<feature type="domain" description="OmpR/PhoB-type" evidence="17">
    <location>
        <begin position="130"/>
        <end position="225"/>
    </location>
</feature>
<organism evidence="18 19">
    <name type="scientific">Sphingomonas rhizophila</name>
    <dbReference type="NCBI Taxonomy" id="2071607"/>
    <lineage>
        <taxon>Bacteria</taxon>
        <taxon>Pseudomonadati</taxon>
        <taxon>Pseudomonadota</taxon>
        <taxon>Alphaproteobacteria</taxon>
        <taxon>Sphingomonadales</taxon>
        <taxon>Sphingomonadaceae</taxon>
        <taxon>Sphingomonas</taxon>
    </lineage>
</organism>
<feature type="domain" description="Response regulatory" evidence="16">
    <location>
        <begin position="5"/>
        <end position="121"/>
    </location>
</feature>
<dbReference type="GO" id="GO:0000156">
    <property type="term" value="F:phosphorelay response regulator activity"/>
    <property type="evidence" value="ECO:0007669"/>
    <property type="project" value="InterPro"/>
</dbReference>
<keyword evidence="7" id="KW-0902">Two-component regulatory system</keyword>
<keyword evidence="10" id="KW-0010">Activator</keyword>
<keyword evidence="9 14" id="KW-0238">DNA-binding</keyword>
<evidence type="ECO:0000256" key="12">
    <source>
        <dbReference type="ARBA" id="ARBA00024735"/>
    </source>
</evidence>
<dbReference type="CDD" id="cd17618">
    <property type="entry name" value="REC_OmpR_PhoB"/>
    <property type="match status" value="1"/>
</dbReference>
<gene>
    <name evidence="18" type="primary">phoB</name>
    <name evidence="18" type="ORF">H9L12_09355</name>
</gene>
<dbReference type="SMART" id="SM00448">
    <property type="entry name" value="REC"/>
    <property type="match status" value="1"/>
</dbReference>
<comment type="function">
    <text evidence="12">This protein is a positive regulator for the phosphate regulon. Transcription of this operon is positively regulated by PhoB and PhoR when phosphate is limited.</text>
</comment>
<evidence type="ECO:0000259" key="17">
    <source>
        <dbReference type="PROSITE" id="PS51755"/>
    </source>
</evidence>
<dbReference type="SMART" id="SM00862">
    <property type="entry name" value="Trans_reg_C"/>
    <property type="match status" value="1"/>
</dbReference>
<evidence type="ECO:0000256" key="2">
    <source>
        <dbReference type="ARBA" id="ARBA00013332"/>
    </source>
</evidence>
<dbReference type="SUPFAM" id="SSF52172">
    <property type="entry name" value="CheY-like"/>
    <property type="match status" value="1"/>
</dbReference>
<comment type="subcellular location">
    <subcellularLocation>
        <location evidence="1">Cytoplasm</location>
    </subcellularLocation>
</comment>
<accession>A0A7G9S9J0</accession>
<dbReference type="Gene3D" id="3.40.50.2300">
    <property type="match status" value="1"/>
</dbReference>
<dbReference type="Pfam" id="PF00072">
    <property type="entry name" value="Response_reg"/>
    <property type="match status" value="1"/>
</dbReference>
<dbReference type="AlphaFoldDB" id="A0A7G9S9J0"/>
<dbReference type="InterPro" id="IPR001789">
    <property type="entry name" value="Sig_transdc_resp-reg_receiver"/>
</dbReference>
<dbReference type="PROSITE" id="PS51755">
    <property type="entry name" value="OMPR_PHOB"/>
    <property type="match status" value="1"/>
</dbReference>
<dbReference type="InterPro" id="IPR016032">
    <property type="entry name" value="Sig_transdc_resp-reg_C-effctor"/>
</dbReference>
<evidence type="ECO:0000259" key="16">
    <source>
        <dbReference type="PROSITE" id="PS50110"/>
    </source>
</evidence>
<dbReference type="InterPro" id="IPR036388">
    <property type="entry name" value="WH-like_DNA-bd_sf"/>
</dbReference>
<evidence type="ECO:0000256" key="5">
    <source>
        <dbReference type="ARBA" id="ARBA00022553"/>
    </source>
</evidence>
<keyword evidence="19" id="KW-1185">Reference proteome</keyword>
<dbReference type="PROSITE" id="PS50110">
    <property type="entry name" value="RESPONSE_REGULATORY"/>
    <property type="match status" value="1"/>
</dbReference>
<keyword evidence="4" id="KW-0963">Cytoplasm</keyword>
<evidence type="ECO:0000313" key="18">
    <source>
        <dbReference type="EMBL" id="QNN64515.1"/>
    </source>
</evidence>
<dbReference type="Gene3D" id="1.10.10.10">
    <property type="entry name" value="Winged helix-like DNA-binding domain superfamily/Winged helix DNA-binding domain"/>
    <property type="match status" value="1"/>
</dbReference>
<keyword evidence="11" id="KW-0804">Transcription</keyword>
<evidence type="ECO:0000256" key="9">
    <source>
        <dbReference type="ARBA" id="ARBA00023125"/>
    </source>
</evidence>
<dbReference type="InterPro" id="IPR001867">
    <property type="entry name" value="OmpR/PhoB-type_DNA-bd"/>
</dbReference>
<dbReference type="Pfam" id="PF00486">
    <property type="entry name" value="Trans_reg_C"/>
    <property type="match status" value="1"/>
</dbReference>
<dbReference type="PANTHER" id="PTHR48111">
    <property type="entry name" value="REGULATOR OF RPOS"/>
    <property type="match status" value="1"/>
</dbReference>